<dbReference type="OrthoDB" id="5835829at2759"/>
<dbReference type="Gene3D" id="3.40.50.2000">
    <property type="entry name" value="Glycogen Phosphorylase B"/>
    <property type="match status" value="2"/>
</dbReference>
<accession>A0A9R1W5D5</accession>
<evidence type="ECO:0000313" key="7">
    <source>
        <dbReference type="Proteomes" id="UP000235145"/>
    </source>
</evidence>
<dbReference type="FunFam" id="3.40.50.2000:FF:000056">
    <property type="entry name" value="Glycosyltransferase"/>
    <property type="match status" value="1"/>
</dbReference>
<gene>
    <name evidence="6" type="ORF">LSAT_V11C300150030</name>
</gene>
<protein>
    <recommendedName>
        <fullName evidence="8">Glycosyltransferase</fullName>
    </recommendedName>
</protein>
<dbReference type="PANTHER" id="PTHR48048:SF45">
    <property type="entry name" value="GLYCOSYLTRANSFERASE"/>
    <property type="match status" value="1"/>
</dbReference>
<name>A0A9R1W5D5_LACSA</name>
<keyword evidence="3" id="KW-0808">Transferase</keyword>
<dbReference type="CDD" id="cd03784">
    <property type="entry name" value="GT1_Gtf-like"/>
    <property type="match status" value="1"/>
</dbReference>
<dbReference type="EMBL" id="NBSK02000003">
    <property type="protein sequence ID" value="KAJ0217454.1"/>
    <property type="molecule type" value="Genomic_DNA"/>
</dbReference>
<dbReference type="PANTHER" id="PTHR48048">
    <property type="entry name" value="GLYCOSYLTRANSFERASE"/>
    <property type="match status" value="1"/>
</dbReference>
<dbReference type="Proteomes" id="UP000235145">
    <property type="component" value="Unassembled WGS sequence"/>
</dbReference>
<evidence type="ECO:0000313" key="6">
    <source>
        <dbReference type="EMBL" id="KAJ0217454.1"/>
    </source>
</evidence>
<dbReference type="FunFam" id="3.40.50.2000:FF:000080">
    <property type="entry name" value="Glycosyltransferase"/>
    <property type="match status" value="1"/>
</dbReference>
<proteinExistence type="inferred from homology"/>
<evidence type="ECO:0000256" key="5">
    <source>
        <dbReference type="SAM" id="MobiDB-lite"/>
    </source>
</evidence>
<dbReference type="GO" id="GO:0035251">
    <property type="term" value="F:UDP-glucosyltransferase activity"/>
    <property type="evidence" value="ECO:0007669"/>
    <property type="project" value="InterPro"/>
</dbReference>
<dbReference type="AlphaFoldDB" id="A0A9R1W5D5"/>
<dbReference type="InterPro" id="IPR002213">
    <property type="entry name" value="UDP_glucos_trans"/>
</dbReference>
<comment type="caution">
    <text evidence="6">The sequence shown here is derived from an EMBL/GenBank/DDBJ whole genome shotgun (WGS) entry which is preliminary data.</text>
</comment>
<evidence type="ECO:0008006" key="8">
    <source>
        <dbReference type="Google" id="ProtNLM"/>
    </source>
</evidence>
<evidence type="ECO:0000256" key="2">
    <source>
        <dbReference type="ARBA" id="ARBA00022676"/>
    </source>
</evidence>
<comment type="similarity">
    <text evidence="1">Belongs to the UDP-glycosyltransferase family.</text>
</comment>
<keyword evidence="7" id="KW-1185">Reference proteome</keyword>
<dbReference type="SUPFAM" id="SSF53756">
    <property type="entry name" value="UDP-Glycosyltransferase/glycogen phosphorylase"/>
    <property type="match status" value="1"/>
</dbReference>
<organism evidence="6 7">
    <name type="scientific">Lactuca sativa</name>
    <name type="common">Garden lettuce</name>
    <dbReference type="NCBI Taxonomy" id="4236"/>
    <lineage>
        <taxon>Eukaryota</taxon>
        <taxon>Viridiplantae</taxon>
        <taxon>Streptophyta</taxon>
        <taxon>Embryophyta</taxon>
        <taxon>Tracheophyta</taxon>
        <taxon>Spermatophyta</taxon>
        <taxon>Magnoliopsida</taxon>
        <taxon>eudicotyledons</taxon>
        <taxon>Gunneridae</taxon>
        <taxon>Pentapetalae</taxon>
        <taxon>asterids</taxon>
        <taxon>campanulids</taxon>
        <taxon>Asterales</taxon>
        <taxon>Asteraceae</taxon>
        <taxon>Cichorioideae</taxon>
        <taxon>Cichorieae</taxon>
        <taxon>Lactucinae</taxon>
        <taxon>Lactuca</taxon>
    </lineage>
</organism>
<feature type="region of interest" description="Disordered" evidence="5">
    <location>
        <begin position="317"/>
        <end position="338"/>
    </location>
</feature>
<sequence>MANSIAELIFIPAPGVGHIMSTIEIAKLLVTRDQQISITVLVIIPPPTFGSGSGSPITTYTQSLAKNTMDRISFIELPQDKTPPVSKAPIAAFADYINSHCKYVRKIVADKMSQPDPGSGRVAGLVVDMFCTGMIDVANEFNVPTYVFFTSNAAFLGFKLYIQTLSDDKNQDVLELSNSDSMIPVPSFIKPVPTKLFPGICQTREGLEFLLGSARKQREAKAIIVNTFLELEKHAIDSLSEDSTIPMVYPVGPILNLEAGAGKKLGNDDIITWLDTQPPSSVVFLCFGSMGSFDEVQVKEIANGLERSGHRFLWSLRRPPSDQTTRSPSDYEDPGTVLPEGFQERTAGIGKVTGWVPQVAVLSHGAVGGFVSHCGWNSLLESLWFGVPSAAWPIYAEQQINAFEMVVELGLGVEIKLDYKNEFSNPETDKVVVTADEIESGIRRLMEDKKVRKEVKEMREKSRVAMAEGGSSYASVGRLIVDFKRNVLGHTEL</sequence>
<evidence type="ECO:0000256" key="4">
    <source>
        <dbReference type="ARBA" id="ARBA00053747"/>
    </source>
</evidence>
<dbReference type="InterPro" id="IPR050481">
    <property type="entry name" value="UDP-glycosyltransf_plant"/>
</dbReference>
<comment type="function">
    <text evidence="4">May glycosylate diterpenes or flavonols in leaves.</text>
</comment>
<reference evidence="6 7" key="1">
    <citation type="journal article" date="2017" name="Nat. Commun.">
        <title>Genome assembly with in vitro proximity ligation data and whole-genome triplication in lettuce.</title>
        <authorList>
            <person name="Reyes-Chin-Wo S."/>
            <person name="Wang Z."/>
            <person name="Yang X."/>
            <person name="Kozik A."/>
            <person name="Arikit S."/>
            <person name="Song C."/>
            <person name="Xia L."/>
            <person name="Froenicke L."/>
            <person name="Lavelle D.O."/>
            <person name="Truco M.J."/>
            <person name="Xia R."/>
            <person name="Zhu S."/>
            <person name="Xu C."/>
            <person name="Xu H."/>
            <person name="Xu X."/>
            <person name="Cox K."/>
            <person name="Korf I."/>
            <person name="Meyers B.C."/>
            <person name="Michelmore R.W."/>
        </authorList>
    </citation>
    <scope>NUCLEOTIDE SEQUENCE [LARGE SCALE GENOMIC DNA]</scope>
    <source>
        <strain evidence="7">cv. Salinas</strain>
        <tissue evidence="6">Seedlings</tissue>
    </source>
</reference>
<evidence type="ECO:0000256" key="1">
    <source>
        <dbReference type="ARBA" id="ARBA00009995"/>
    </source>
</evidence>
<keyword evidence="2" id="KW-0328">Glycosyltransferase</keyword>
<dbReference type="Pfam" id="PF00201">
    <property type="entry name" value="UDPGT"/>
    <property type="match status" value="1"/>
</dbReference>
<evidence type="ECO:0000256" key="3">
    <source>
        <dbReference type="ARBA" id="ARBA00022679"/>
    </source>
</evidence>